<dbReference type="EMBL" id="JTJZ01000015">
    <property type="protein sequence ID" value="KHS53481.1"/>
    <property type="molecule type" value="Genomic_DNA"/>
</dbReference>
<dbReference type="InterPro" id="IPR029063">
    <property type="entry name" value="SAM-dependent_MTases_sf"/>
</dbReference>
<sequence length="222" mass="23964">MTDEARTREAATRDSYDVIAQTYTDWVADELTAKPHDRAVLGAFSELVLGTGSAEVLDIGCGPGRITSFLSALGLTPRGLDLSPAMVDLAQGLYPTLGFDVGSMTALPYADDSFSGFVAWYSTIHVPDDALALSFAEAARVLRPGGWFQLAFQLGDRIDHVSDLAGFSVDLDFHRRSIDDVLTALEPHGFSPVTRLEREPDRAGPFPEASRQGYLLVRSAGL</sequence>
<dbReference type="OrthoDB" id="9795634at2"/>
<evidence type="ECO:0000259" key="1">
    <source>
        <dbReference type="Pfam" id="PF13649"/>
    </source>
</evidence>
<dbReference type="GO" id="GO:0032259">
    <property type="term" value="P:methylation"/>
    <property type="evidence" value="ECO:0007669"/>
    <property type="project" value="UniProtKB-KW"/>
</dbReference>
<comment type="caution">
    <text evidence="2">The sequence shown here is derived from an EMBL/GenBank/DDBJ whole genome shotgun (WGS) entry which is preliminary data.</text>
</comment>
<dbReference type="Proteomes" id="UP000031488">
    <property type="component" value="Unassembled WGS sequence"/>
</dbReference>
<reference evidence="2 3" key="1">
    <citation type="submission" date="2014-11" db="EMBL/GenBank/DDBJ databases">
        <title>Draft Genome Sequence of Brevibacterium linens AE038-8.</title>
        <authorList>
            <person name="Maizel D."/>
            <person name="Utturkar S.M."/>
            <person name="Brown S.D."/>
            <person name="Ferrero M."/>
            <person name="Rosen B.P."/>
        </authorList>
    </citation>
    <scope>NUCLEOTIDE SEQUENCE [LARGE SCALE GENOMIC DNA]</scope>
    <source>
        <strain evidence="2 3">AE038-8</strain>
    </source>
</reference>
<keyword evidence="2" id="KW-0808">Transferase</keyword>
<name>A0A0B9ARH5_BRELN</name>
<dbReference type="PANTHER" id="PTHR42912">
    <property type="entry name" value="METHYLTRANSFERASE"/>
    <property type="match status" value="1"/>
</dbReference>
<dbReference type="Gene3D" id="3.40.50.150">
    <property type="entry name" value="Vaccinia Virus protein VP39"/>
    <property type="match status" value="1"/>
</dbReference>
<dbReference type="PATRIC" id="fig|1703.6.peg.854"/>
<proteinExistence type="predicted"/>
<dbReference type="Pfam" id="PF13649">
    <property type="entry name" value="Methyltransf_25"/>
    <property type="match status" value="1"/>
</dbReference>
<evidence type="ECO:0000313" key="2">
    <source>
        <dbReference type="EMBL" id="KHS53481.1"/>
    </source>
</evidence>
<dbReference type="InterPro" id="IPR041698">
    <property type="entry name" value="Methyltransf_25"/>
</dbReference>
<gene>
    <name evidence="2" type="ORF">AE0388_0969</name>
</gene>
<dbReference type="GO" id="GO:0008168">
    <property type="term" value="F:methyltransferase activity"/>
    <property type="evidence" value="ECO:0007669"/>
    <property type="project" value="UniProtKB-KW"/>
</dbReference>
<protein>
    <submittedName>
        <fullName evidence="2">Methyltransferase type 11</fullName>
    </submittedName>
</protein>
<dbReference type="RefSeq" id="WP_039207565.1">
    <property type="nucleotide sequence ID" value="NZ_JTJZ01000015.1"/>
</dbReference>
<organism evidence="2 3">
    <name type="scientific">Brevibacterium linens</name>
    <dbReference type="NCBI Taxonomy" id="1703"/>
    <lineage>
        <taxon>Bacteria</taxon>
        <taxon>Bacillati</taxon>
        <taxon>Actinomycetota</taxon>
        <taxon>Actinomycetes</taxon>
        <taxon>Micrococcales</taxon>
        <taxon>Brevibacteriaceae</taxon>
        <taxon>Brevibacterium</taxon>
    </lineage>
</organism>
<feature type="domain" description="Methyltransferase" evidence="1">
    <location>
        <begin position="56"/>
        <end position="146"/>
    </location>
</feature>
<dbReference type="CDD" id="cd02440">
    <property type="entry name" value="AdoMet_MTases"/>
    <property type="match status" value="1"/>
</dbReference>
<evidence type="ECO:0000313" key="3">
    <source>
        <dbReference type="Proteomes" id="UP000031488"/>
    </source>
</evidence>
<dbReference type="SUPFAM" id="SSF53335">
    <property type="entry name" value="S-adenosyl-L-methionine-dependent methyltransferases"/>
    <property type="match status" value="1"/>
</dbReference>
<keyword evidence="2" id="KW-0489">Methyltransferase</keyword>
<dbReference type="InterPro" id="IPR050508">
    <property type="entry name" value="Methyltransf_Superfamily"/>
</dbReference>
<dbReference type="AlphaFoldDB" id="A0A0B9ARH5"/>
<keyword evidence="3" id="KW-1185">Reference proteome</keyword>
<accession>A0A0B9ARH5</accession>